<dbReference type="PANTHER" id="PTHR30545:SF2">
    <property type="entry name" value="SUGAR FERMENTATION STIMULATION PROTEIN A"/>
    <property type="match status" value="1"/>
</dbReference>
<organism evidence="2">
    <name type="scientific">viral metagenome</name>
    <dbReference type="NCBI Taxonomy" id="1070528"/>
    <lineage>
        <taxon>unclassified sequences</taxon>
        <taxon>metagenomes</taxon>
        <taxon>organismal metagenomes</taxon>
    </lineage>
</organism>
<dbReference type="GO" id="GO:0003677">
    <property type="term" value="F:DNA binding"/>
    <property type="evidence" value="ECO:0007669"/>
    <property type="project" value="InterPro"/>
</dbReference>
<dbReference type="Pfam" id="PF03749">
    <property type="entry name" value="SfsA"/>
    <property type="match status" value="2"/>
</dbReference>
<proteinExistence type="predicted"/>
<feature type="domain" description="Sugar fermentation stimulation protein C-terminal" evidence="1">
    <location>
        <begin position="94"/>
        <end position="146"/>
    </location>
</feature>
<dbReference type="Gene3D" id="3.40.1350.60">
    <property type="match status" value="1"/>
</dbReference>
<reference evidence="2" key="1">
    <citation type="journal article" date="2020" name="Nature">
        <title>Giant virus diversity and host interactions through global metagenomics.</title>
        <authorList>
            <person name="Schulz F."/>
            <person name="Roux S."/>
            <person name="Paez-Espino D."/>
            <person name="Jungbluth S."/>
            <person name="Walsh D.A."/>
            <person name="Denef V.J."/>
            <person name="McMahon K.D."/>
            <person name="Konstantinidis K.T."/>
            <person name="Eloe-Fadrosh E.A."/>
            <person name="Kyrpides N.C."/>
            <person name="Woyke T."/>
        </authorList>
    </citation>
    <scope>NUCLEOTIDE SEQUENCE</scope>
    <source>
        <strain evidence="2">GVMAG-S-ERX555907-63</strain>
    </source>
</reference>
<accession>A0A6C0KYM1</accession>
<dbReference type="InterPro" id="IPR040452">
    <property type="entry name" value="SfsA_C"/>
</dbReference>
<protein>
    <recommendedName>
        <fullName evidence="1">Sugar fermentation stimulation protein C-terminal domain-containing protein</fullName>
    </recommendedName>
</protein>
<evidence type="ECO:0000259" key="1">
    <source>
        <dbReference type="Pfam" id="PF03749"/>
    </source>
</evidence>
<dbReference type="InterPro" id="IPR005224">
    <property type="entry name" value="SfsA"/>
</dbReference>
<feature type="domain" description="Sugar fermentation stimulation protein C-terminal" evidence="1">
    <location>
        <begin position="187"/>
        <end position="258"/>
    </location>
</feature>
<dbReference type="PANTHER" id="PTHR30545">
    <property type="entry name" value="SUGAR FERMENTATION STIMULATION PROTEIN A"/>
    <property type="match status" value="1"/>
</dbReference>
<evidence type="ECO:0000313" key="2">
    <source>
        <dbReference type="EMBL" id="QHU22699.1"/>
    </source>
</evidence>
<name>A0A6C0KYM1_9ZZZZ</name>
<dbReference type="EMBL" id="MN741017">
    <property type="protein sequence ID" value="QHU22699.1"/>
    <property type="molecule type" value="Genomic_DNA"/>
</dbReference>
<sequence>MSKILAIDNLVKGKVIKRPSASCKTPYVADVELEDGTIVLAHTTSLGCGGLVNAGSNVLMTKVDKVKNVCKFKVILSIVEERGNIQYIGTDTSLPEQIVKKCLENNLIKSLNSIKSLKSQTTFMNSRFDFAGIDENDNEFILEVKHTPKADYVDCLEKDRKKMDLSNYDYNDKISYFPDGYRKKVKDTISPRALKHINELSEIKKNSNKRTIICYVIQRTDVSSFQPSNIDPIYKEAVINAVNNGVQILPLVIKWTKDGECHFVKDDLKVNIIKNNV</sequence>
<dbReference type="AlphaFoldDB" id="A0A6C0KYM1"/>